<proteinExistence type="predicted"/>
<sequence length="109" mass="12572">MKGFVYNAEGLSLPIEFTPGVPFKFECTEEECGKKIVLEGTVVEVESTEFSRVLEEVVRDNPEFKKIEEITARKYVFRGKVNGREVELPVESFEDFARRFLEEVLVFKG</sequence>
<dbReference type="RefSeq" id="WP_050002779.1">
    <property type="nucleotide sequence ID" value="NZ_CP008887.1"/>
</dbReference>
<dbReference type="AlphaFoldDB" id="A0A097QTL2"/>
<gene>
    <name evidence="1" type="ORF">TEU_05365</name>
</gene>
<organism evidence="1 2">
    <name type="scientific">Thermococcus eurythermalis</name>
    <dbReference type="NCBI Taxonomy" id="1505907"/>
    <lineage>
        <taxon>Archaea</taxon>
        <taxon>Methanobacteriati</taxon>
        <taxon>Methanobacteriota</taxon>
        <taxon>Thermococci</taxon>
        <taxon>Thermococcales</taxon>
        <taxon>Thermococcaceae</taxon>
        <taxon>Thermococcus</taxon>
    </lineage>
</organism>
<evidence type="ECO:0000313" key="1">
    <source>
        <dbReference type="EMBL" id="AIU69807.1"/>
    </source>
</evidence>
<dbReference type="Proteomes" id="UP000029980">
    <property type="component" value="Chromosome"/>
</dbReference>
<keyword evidence="2" id="KW-1185">Reference proteome</keyword>
<reference evidence="1 2" key="1">
    <citation type="journal article" date="2015" name="Int. J. Syst. Evol. Microbiol.">
        <title>Thermococcus eurythermalis sp. nov., a conditional piezophilic hyperthermophilic archaeon with a wide temperature range isolated from an oil-immersed chimney in the Guaymas Basin.</title>
        <authorList>
            <person name="Zhao W."/>
            <person name="Zeng X."/>
            <person name="Xiao X."/>
        </authorList>
    </citation>
    <scope>NUCLEOTIDE SEQUENCE [LARGE SCALE GENOMIC DNA]</scope>
    <source>
        <strain evidence="1 2">A501</strain>
    </source>
</reference>
<dbReference type="EMBL" id="CP008887">
    <property type="protein sequence ID" value="AIU69807.1"/>
    <property type="molecule type" value="Genomic_DNA"/>
</dbReference>
<accession>A0A097QTL2</accession>
<evidence type="ECO:0000313" key="2">
    <source>
        <dbReference type="Proteomes" id="UP000029980"/>
    </source>
</evidence>
<name>A0A097QTL2_9EURY</name>
<dbReference type="KEGG" id="teu:TEU_05365"/>
<dbReference type="STRING" id="1505907.TEU_05365"/>
<dbReference type="OrthoDB" id="92941at2157"/>
<dbReference type="GeneID" id="25152863"/>
<protein>
    <submittedName>
        <fullName evidence="1">Uncharacterized protein</fullName>
    </submittedName>
</protein>
<dbReference type="HOGENOM" id="CLU_2191166_0_0_2"/>